<dbReference type="GO" id="GO:0044208">
    <property type="term" value="P:'de novo' AMP biosynthetic process"/>
    <property type="evidence" value="ECO:0007669"/>
    <property type="project" value="TreeGrafter"/>
</dbReference>
<organism evidence="7">
    <name type="scientific">viral metagenome</name>
    <dbReference type="NCBI Taxonomy" id="1070528"/>
    <lineage>
        <taxon>unclassified sequences</taxon>
        <taxon>metagenomes</taxon>
        <taxon>organismal metagenomes</taxon>
    </lineage>
</organism>
<dbReference type="GO" id="GO:0005525">
    <property type="term" value="F:GTP binding"/>
    <property type="evidence" value="ECO:0007669"/>
    <property type="project" value="UniProtKB-KW"/>
</dbReference>
<dbReference type="InterPro" id="IPR042111">
    <property type="entry name" value="Adenylosuccinate_synth_dom3"/>
</dbReference>
<dbReference type="Pfam" id="PF00709">
    <property type="entry name" value="Adenylsucc_synt"/>
    <property type="match status" value="2"/>
</dbReference>
<evidence type="ECO:0000256" key="4">
    <source>
        <dbReference type="ARBA" id="ARBA00022755"/>
    </source>
</evidence>
<name>A0A6C0INI8_9ZZZZ</name>
<dbReference type="SMART" id="SM00788">
    <property type="entry name" value="Adenylsucc_synt"/>
    <property type="match status" value="1"/>
</dbReference>
<keyword evidence="6" id="KW-0342">GTP-binding</keyword>
<dbReference type="EMBL" id="MN740216">
    <property type="protein sequence ID" value="QHT94150.1"/>
    <property type="molecule type" value="Genomic_DNA"/>
</dbReference>
<keyword evidence="5" id="KW-0460">Magnesium</keyword>
<dbReference type="InterPro" id="IPR042109">
    <property type="entry name" value="Adenylosuccinate_synth_dom1"/>
</dbReference>
<dbReference type="PROSITE" id="PS00513">
    <property type="entry name" value="ADENYLOSUCCIN_SYN_2"/>
    <property type="match status" value="1"/>
</dbReference>
<keyword evidence="2" id="KW-0479">Metal-binding</keyword>
<reference evidence="7" key="1">
    <citation type="journal article" date="2020" name="Nature">
        <title>Giant virus diversity and host interactions through global metagenomics.</title>
        <authorList>
            <person name="Schulz F."/>
            <person name="Roux S."/>
            <person name="Paez-Espino D."/>
            <person name="Jungbluth S."/>
            <person name="Walsh D.A."/>
            <person name="Denef V.J."/>
            <person name="McMahon K.D."/>
            <person name="Konstantinidis K.T."/>
            <person name="Eloe-Fadrosh E.A."/>
            <person name="Kyrpides N.C."/>
            <person name="Woyke T."/>
        </authorList>
    </citation>
    <scope>NUCLEOTIDE SEQUENCE</scope>
    <source>
        <strain evidence="7">GVMAG-M-3300024258-14</strain>
    </source>
</reference>
<keyword evidence="3" id="KW-0547">Nucleotide-binding</keyword>
<dbReference type="GO" id="GO:0046040">
    <property type="term" value="P:IMP metabolic process"/>
    <property type="evidence" value="ECO:0007669"/>
    <property type="project" value="TreeGrafter"/>
</dbReference>
<dbReference type="GO" id="GO:0005737">
    <property type="term" value="C:cytoplasm"/>
    <property type="evidence" value="ECO:0007669"/>
    <property type="project" value="TreeGrafter"/>
</dbReference>
<sequence>MTMENTCDIIVGLQHGDEGKGKVAHALLNQNDYDYCIRYNGGPNAGHTIQLSHEKSITLHQLPCGVLNKVPSIIGTNCVIDLTRLEAEINEVECALPELKGIKQRLFLAHNAHLILSSHIESEYERHNELIGTTKRGIGPCYADKASRTGLRVIANKDVVKMLKLKIINIYEHFQEQKVSSHILFEGAQGFQLDIDWGDYPYVTSSVVNSYGVYSCGVPNLRVKDIVGCAKIYDTYVGYKKFQNKENEENDENSRLLNLIALQGQEEGSTTGRKRQVNWLNLDELKKAILINNCNYVVINKCDIIKMCNNNKGTNNLYENNKLKHFETINEMKEYIYIFIKEVKKEMNIIYSESPLEV</sequence>
<keyword evidence="1" id="KW-0436">Ligase</keyword>
<evidence type="ECO:0008006" key="8">
    <source>
        <dbReference type="Google" id="ProtNLM"/>
    </source>
</evidence>
<dbReference type="Gene3D" id="3.90.170.10">
    <property type="entry name" value="Adenylosuccinate Synthetase, subunit A, domain 3"/>
    <property type="match status" value="1"/>
</dbReference>
<dbReference type="Gene3D" id="3.40.440.10">
    <property type="entry name" value="Adenylosuccinate Synthetase, subunit A, domain 1"/>
    <property type="match status" value="2"/>
</dbReference>
<dbReference type="InterPro" id="IPR001114">
    <property type="entry name" value="Adenylosuccinate_synthetase"/>
</dbReference>
<accession>A0A6C0INI8</accession>
<evidence type="ECO:0000256" key="2">
    <source>
        <dbReference type="ARBA" id="ARBA00022723"/>
    </source>
</evidence>
<evidence type="ECO:0000313" key="7">
    <source>
        <dbReference type="EMBL" id="QHT94150.1"/>
    </source>
</evidence>
<dbReference type="PANTHER" id="PTHR11846">
    <property type="entry name" value="ADENYLOSUCCINATE SYNTHETASE"/>
    <property type="match status" value="1"/>
</dbReference>
<evidence type="ECO:0000256" key="1">
    <source>
        <dbReference type="ARBA" id="ARBA00022598"/>
    </source>
</evidence>
<dbReference type="SUPFAM" id="SSF52540">
    <property type="entry name" value="P-loop containing nucleoside triphosphate hydrolases"/>
    <property type="match status" value="1"/>
</dbReference>
<dbReference type="InterPro" id="IPR027417">
    <property type="entry name" value="P-loop_NTPase"/>
</dbReference>
<dbReference type="AlphaFoldDB" id="A0A6C0INI8"/>
<dbReference type="InterPro" id="IPR033128">
    <property type="entry name" value="Adenylosuccin_syn_Lys_AS"/>
</dbReference>
<evidence type="ECO:0000256" key="6">
    <source>
        <dbReference type="ARBA" id="ARBA00023134"/>
    </source>
</evidence>
<proteinExistence type="inferred from homology"/>
<dbReference type="PANTHER" id="PTHR11846:SF0">
    <property type="entry name" value="ADENYLOSUCCINATE SYNTHETASE"/>
    <property type="match status" value="1"/>
</dbReference>
<dbReference type="GO" id="GO:0004019">
    <property type="term" value="F:adenylosuccinate synthase activity"/>
    <property type="evidence" value="ECO:0007669"/>
    <property type="project" value="InterPro"/>
</dbReference>
<dbReference type="HAMAP" id="MF_00011">
    <property type="entry name" value="Adenylosucc_synth"/>
    <property type="match status" value="1"/>
</dbReference>
<dbReference type="GO" id="GO:0046872">
    <property type="term" value="F:metal ion binding"/>
    <property type="evidence" value="ECO:0007669"/>
    <property type="project" value="UniProtKB-KW"/>
</dbReference>
<evidence type="ECO:0000256" key="3">
    <source>
        <dbReference type="ARBA" id="ARBA00022741"/>
    </source>
</evidence>
<keyword evidence="4" id="KW-0658">Purine biosynthesis</keyword>
<protein>
    <recommendedName>
        <fullName evidence="8">Adenylosuccinate synthase</fullName>
    </recommendedName>
</protein>
<evidence type="ECO:0000256" key="5">
    <source>
        <dbReference type="ARBA" id="ARBA00022842"/>
    </source>
</evidence>